<dbReference type="EMBL" id="LCTW02000181">
    <property type="protein sequence ID" value="KXX77022.1"/>
    <property type="molecule type" value="Genomic_DNA"/>
</dbReference>
<organism evidence="1 3">
    <name type="scientific">Madurella mycetomatis</name>
    <dbReference type="NCBI Taxonomy" id="100816"/>
    <lineage>
        <taxon>Eukaryota</taxon>
        <taxon>Fungi</taxon>
        <taxon>Dikarya</taxon>
        <taxon>Ascomycota</taxon>
        <taxon>Pezizomycotina</taxon>
        <taxon>Sordariomycetes</taxon>
        <taxon>Sordariomycetidae</taxon>
        <taxon>Sordariales</taxon>
        <taxon>Sordariales incertae sedis</taxon>
        <taxon>Madurella</taxon>
    </lineage>
</organism>
<gene>
    <name evidence="2" type="ORF">MMYC01_202173</name>
    <name evidence="1" type="ORF">MMYC01_205822</name>
</gene>
<name>A0A175W081_9PEZI</name>
<dbReference type="VEuPathDB" id="FungiDB:MMYC01_202173"/>
<accession>A0A175W081</accession>
<dbReference type="Proteomes" id="UP000078237">
    <property type="component" value="Unassembled WGS sequence"/>
</dbReference>
<protein>
    <submittedName>
        <fullName evidence="1">Uncharacterized protein</fullName>
    </submittedName>
</protein>
<sequence length="242" mass="26723">MFESGRFNIDPAKLNEVIALCSEDSIFVSEILLSDPSVDAEKLSIRHIIGNVGVAGMVCMVSPTEPRIRPIGHDASLVSHAHYDGPLTESFRGTSLHLSFTTWKIPLDWENTGDIDQEIFLLESVVSVQDNGKWVADIDVLGVETDRPDVISFTCDCESKPLSYTQNVVSICSWEEFLDQPPCIGVLQTKKNWAARLAAVSILIQQGNGHIAAILEGGRLCWDCLLEAYEVPESHMPQMIIL</sequence>
<dbReference type="EMBL" id="LCTW02000044">
    <property type="protein sequence ID" value="KXX81023.1"/>
    <property type="molecule type" value="Genomic_DNA"/>
</dbReference>
<evidence type="ECO:0000313" key="2">
    <source>
        <dbReference type="EMBL" id="KXX81023.1"/>
    </source>
</evidence>
<dbReference type="VEuPathDB" id="FungiDB:MMYC01_205822"/>
<comment type="caution">
    <text evidence="1">The sequence shown here is derived from an EMBL/GenBank/DDBJ whole genome shotgun (WGS) entry which is preliminary data.</text>
</comment>
<reference evidence="1 3" key="3">
    <citation type="submission" date="2016-01" db="EMBL/GenBank/DDBJ databases">
        <title>Madurella mycetomatis genome sequencing.</title>
        <authorList>
            <person name="Van De Sande W."/>
        </authorList>
    </citation>
    <scope>NUCLEOTIDE SEQUENCE [LARGE SCALE GENOMIC DNA]</scope>
    <source>
        <strain evidence="1">Mm55</strain>
        <strain evidence="3">mm55</strain>
    </source>
</reference>
<dbReference type="AlphaFoldDB" id="A0A175W081"/>
<reference evidence="3" key="2">
    <citation type="submission" date="2015-06" db="EMBL/GenBank/DDBJ databases">
        <authorList>
            <person name="van de Sande W.W.J."/>
        </authorList>
    </citation>
    <scope>NUCLEOTIDE SEQUENCE [LARGE SCALE GENOMIC DNA]</scope>
    <source>
        <strain evidence="3">mm55</strain>
    </source>
</reference>
<dbReference type="OrthoDB" id="4581165at2759"/>
<dbReference type="STRING" id="100816.A0A175W081"/>
<keyword evidence="3" id="KW-1185">Reference proteome</keyword>
<evidence type="ECO:0000313" key="3">
    <source>
        <dbReference type="Proteomes" id="UP000078237"/>
    </source>
</evidence>
<proteinExistence type="predicted"/>
<reference evidence="1" key="1">
    <citation type="submission" date="2015-06" db="EMBL/GenBank/DDBJ databases">
        <authorList>
            <person name="Hoefler B.C."/>
            <person name="Straight P.D."/>
        </authorList>
    </citation>
    <scope>NUCLEOTIDE SEQUENCE [LARGE SCALE GENOMIC DNA]</scope>
    <source>
        <strain evidence="1">Mm55</strain>
    </source>
</reference>
<evidence type="ECO:0000313" key="1">
    <source>
        <dbReference type="EMBL" id="KXX77022.1"/>
    </source>
</evidence>